<evidence type="ECO:0000313" key="5">
    <source>
        <dbReference type="Proteomes" id="UP000199026"/>
    </source>
</evidence>
<dbReference type="Proteomes" id="UP000199026">
    <property type="component" value="Unassembled WGS sequence"/>
</dbReference>
<dbReference type="AlphaFoldDB" id="A0A1H3MF34"/>
<dbReference type="GO" id="GO:0016887">
    <property type="term" value="F:ATP hydrolysis activity"/>
    <property type="evidence" value="ECO:0007669"/>
    <property type="project" value="InterPro"/>
</dbReference>
<dbReference type="InterPro" id="IPR027417">
    <property type="entry name" value="P-loop_NTPase"/>
</dbReference>
<proteinExistence type="predicted"/>
<dbReference type="SUPFAM" id="SSF52540">
    <property type="entry name" value="P-loop containing nucleoside triphosphate hydrolases"/>
    <property type="match status" value="1"/>
</dbReference>
<feature type="domain" description="ABC transporter" evidence="3">
    <location>
        <begin position="7"/>
        <end position="231"/>
    </location>
</feature>
<accession>A0A1H3MF34</accession>
<sequence length="237" mass="25498">MVNILPLFVQSASVKKNGKCLLGPVDLELGEAGLTIILGPNGAGKSTLLRLLHGLEKPSEGRVRFAAPRAEAYAQQAFVFQTPVMLRRTVLGNLTYPLTAHGTKRAEAQKQALTWLKIIGLAGHEHQRASQLSGGERQKLALARALIRAPQLLFLDEPCANLDGASTRDIEGLILKAREAGTRILMATHDLGQARRLATDVLFLNKGKVTEAASADSFFSSPQTSEAQAFLKGDLVI</sequence>
<dbReference type="RefSeq" id="WP_089893137.1">
    <property type="nucleotide sequence ID" value="NZ_CALJFH010000035.1"/>
</dbReference>
<dbReference type="SMART" id="SM00382">
    <property type="entry name" value="AAA"/>
    <property type="match status" value="1"/>
</dbReference>
<dbReference type="Gene3D" id="3.40.50.300">
    <property type="entry name" value="P-loop containing nucleotide triphosphate hydrolases"/>
    <property type="match status" value="1"/>
</dbReference>
<keyword evidence="2 4" id="KW-0067">ATP-binding</keyword>
<evidence type="ECO:0000259" key="3">
    <source>
        <dbReference type="PROSITE" id="PS50893"/>
    </source>
</evidence>
<dbReference type="EMBL" id="FNPR01000003">
    <property type="protein sequence ID" value="SDY74779.1"/>
    <property type="molecule type" value="Genomic_DNA"/>
</dbReference>
<organism evidence="4 5">
    <name type="scientific">Lentibacter algarum</name>
    <dbReference type="NCBI Taxonomy" id="576131"/>
    <lineage>
        <taxon>Bacteria</taxon>
        <taxon>Pseudomonadati</taxon>
        <taxon>Pseudomonadota</taxon>
        <taxon>Alphaproteobacteria</taxon>
        <taxon>Rhodobacterales</taxon>
        <taxon>Roseobacteraceae</taxon>
        <taxon>Lentibacter</taxon>
    </lineage>
</organism>
<dbReference type="PANTHER" id="PTHR24220">
    <property type="entry name" value="IMPORT ATP-BINDING PROTEIN"/>
    <property type="match status" value="1"/>
</dbReference>
<evidence type="ECO:0000256" key="2">
    <source>
        <dbReference type="ARBA" id="ARBA00022840"/>
    </source>
</evidence>
<evidence type="ECO:0000313" key="4">
    <source>
        <dbReference type="EMBL" id="SDY74779.1"/>
    </source>
</evidence>
<dbReference type="PROSITE" id="PS50893">
    <property type="entry name" value="ABC_TRANSPORTER_2"/>
    <property type="match status" value="1"/>
</dbReference>
<evidence type="ECO:0000256" key="1">
    <source>
        <dbReference type="ARBA" id="ARBA00022741"/>
    </source>
</evidence>
<dbReference type="Pfam" id="PF00005">
    <property type="entry name" value="ABC_tran"/>
    <property type="match status" value="1"/>
</dbReference>
<dbReference type="InterPro" id="IPR017871">
    <property type="entry name" value="ABC_transporter-like_CS"/>
</dbReference>
<keyword evidence="5" id="KW-1185">Reference proteome</keyword>
<dbReference type="GO" id="GO:0005524">
    <property type="term" value="F:ATP binding"/>
    <property type="evidence" value="ECO:0007669"/>
    <property type="project" value="UniProtKB-KW"/>
</dbReference>
<gene>
    <name evidence="4" type="ORF">SAMN05444486_103547</name>
</gene>
<dbReference type="PROSITE" id="PS00211">
    <property type="entry name" value="ABC_TRANSPORTER_1"/>
    <property type="match status" value="1"/>
</dbReference>
<reference evidence="4 5" key="1">
    <citation type="submission" date="2016-10" db="EMBL/GenBank/DDBJ databases">
        <authorList>
            <person name="de Groot N.N."/>
        </authorList>
    </citation>
    <scope>NUCLEOTIDE SEQUENCE [LARGE SCALE GENOMIC DNA]</scope>
    <source>
        <strain evidence="4 5">DSM 24677</strain>
    </source>
</reference>
<keyword evidence="1" id="KW-0547">Nucleotide-binding</keyword>
<dbReference type="GO" id="GO:0022857">
    <property type="term" value="F:transmembrane transporter activity"/>
    <property type="evidence" value="ECO:0007669"/>
    <property type="project" value="TreeGrafter"/>
</dbReference>
<dbReference type="InterPro" id="IPR003439">
    <property type="entry name" value="ABC_transporter-like_ATP-bd"/>
</dbReference>
<protein>
    <submittedName>
        <fullName evidence="4">Tungstate transport system ATP-binding protein</fullName>
    </submittedName>
</protein>
<dbReference type="GO" id="GO:0005886">
    <property type="term" value="C:plasma membrane"/>
    <property type="evidence" value="ECO:0007669"/>
    <property type="project" value="TreeGrafter"/>
</dbReference>
<dbReference type="STRING" id="576131.SAMN05444486_103547"/>
<dbReference type="InterPro" id="IPR003593">
    <property type="entry name" value="AAA+_ATPase"/>
</dbReference>
<name>A0A1H3MF34_9RHOB</name>
<dbReference type="GeneID" id="78125490"/>
<dbReference type="InterPro" id="IPR015854">
    <property type="entry name" value="ABC_transpr_LolD-like"/>
</dbReference>
<dbReference type="OrthoDB" id="9802264at2"/>